<dbReference type="SUPFAM" id="SSF53383">
    <property type="entry name" value="PLP-dependent transferases"/>
    <property type="match status" value="1"/>
</dbReference>
<dbReference type="AlphaFoldDB" id="A0A7D4BGW8"/>
<dbReference type="GO" id="GO:0030170">
    <property type="term" value="F:pyridoxal phosphate binding"/>
    <property type="evidence" value="ECO:0007669"/>
    <property type="project" value="InterPro"/>
</dbReference>
<sequence>MIVCRVFSSKCFIEGGRILVDRPPFSQLVTSLPSVVPFVPPEEMERRTGISLRLRLGANESPFGMSPQAEEAMKKAVEVSHFYGDALCHDLREALADVHNISPDQLVFGSGIDELLGLIARVFLNPGDAVTTSLGGYPTFEYHVKSVGAQLHHVPYQGDFNDLDGLIRTAEETGSRILYLANPDNPTGTFFSHQELRPFLDRLPSGCLLLLDEAYLEFAPSASWLPIDASDPRIIRTRTFSKAHGMAGARIGYAIAEEKTVQAFNKIRNHFGINRAAQAGALASLKDESFLTFVTDEVAKGRKEYAALADELGLRAIPSATNFVAIDVGSADRARSIMDALWKEGVFIRVPGAPPLNQLIRVGVGTSEERQAFADSLRRVVKNV</sequence>
<protein>
    <submittedName>
        <fullName evidence="6">Aminotransferase class I/II-fold pyridoxal phosphate-dependent enzyme</fullName>
    </submittedName>
</protein>
<dbReference type="GO" id="GO:0000105">
    <property type="term" value="P:L-histidine biosynthetic process"/>
    <property type="evidence" value="ECO:0007669"/>
    <property type="project" value="UniProtKB-KW"/>
</dbReference>
<evidence type="ECO:0000256" key="4">
    <source>
        <dbReference type="ARBA" id="ARBA00023102"/>
    </source>
</evidence>
<keyword evidence="4" id="KW-0028">Amino-acid biosynthesis</keyword>
<dbReference type="InterPro" id="IPR015421">
    <property type="entry name" value="PyrdxlP-dep_Trfase_major"/>
</dbReference>
<dbReference type="Gene3D" id="3.40.640.10">
    <property type="entry name" value="Type I PLP-dependent aspartate aminotransferase-like (Major domain)"/>
    <property type="match status" value="1"/>
</dbReference>
<name>A0A7D4BGW8_9BACL</name>
<keyword evidence="7" id="KW-1185">Reference proteome</keyword>
<dbReference type="CDD" id="cd00609">
    <property type="entry name" value="AAT_like"/>
    <property type="match status" value="1"/>
</dbReference>
<organism evidence="6 7">
    <name type="scientific">Kroppenstedtia pulmonis</name>
    <dbReference type="NCBI Taxonomy" id="1380685"/>
    <lineage>
        <taxon>Bacteria</taxon>
        <taxon>Bacillati</taxon>
        <taxon>Bacillota</taxon>
        <taxon>Bacilli</taxon>
        <taxon>Bacillales</taxon>
        <taxon>Thermoactinomycetaceae</taxon>
        <taxon>Kroppenstedtia</taxon>
    </lineage>
</organism>
<dbReference type="InterPro" id="IPR004839">
    <property type="entry name" value="Aminotransferase_I/II_large"/>
</dbReference>
<dbReference type="Gene3D" id="3.90.1150.10">
    <property type="entry name" value="Aspartate Aminotransferase, domain 1"/>
    <property type="match status" value="1"/>
</dbReference>
<evidence type="ECO:0000256" key="2">
    <source>
        <dbReference type="ARBA" id="ARBA00022679"/>
    </source>
</evidence>
<gene>
    <name evidence="6" type="ORF">GXN76_13855</name>
</gene>
<evidence type="ECO:0000313" key="7">
    <source>
        <dbReference type="Proteomes" id="UP000503088"/>
    </source>
</evidence>
<dbReference type="PANTHER" id="PTHR43643:SF3">
    <property type="entry name" value="HISTIDINOL-PHOSPHATE AMINOTRANSFERASE"/>
    <property type="match status" value="1"/>
</dbReference>
<dbReference type="InterPro" id="IPR050106">
    <property type="entry name" value="HistidinolP_aminotransfase"/>
</dbReference>
<dbReference type="InterPro" id="IPR015422">
    <property type="entry name" value="PyrdxlP-dep_Trfase_small"/>
</dbReference>
<evidence type="ECO:0000313" key="6">
    <source>
        <dbReference type="EMBL" id="QKG85432.1"/>
    </source>
</evidence>
<proteinExistence type="predicted"/>
<evidence type="ECO:0000256" key="3">
    <source>
        <dbReference type="ARBA" id="ARBA00022898"/>
    </source>
</evidence>
<feature type="domain" description="Aminotransferase class I/classII large" evidence="5">
    <location>
        <begin position="54"/>
        <end position="376"/>
    </location>
</feature>
<keyword evidence="4" id="KW-0368">Histidine biosynthesis</keyword>
<dbReference type="PANTHER" id="PTHR43643">
    <property type="entry name" value="HISTIDINOL-PHOSPHATE AMINOTRANSFERASE 2"/>
    <property type="match status" value="1"/>
</dbReference>
<dbReference type="InterPro" id="IPR015424">
    <property type="entry name" value="PyrdxlP-dep_Trfase"/>
</dbReference>
<reference evidence="6 7" key="1">
    <citation type="submission" date="2020-01" db="EMBL/GenBank/DDBJ databases">
        <authorList>
            <person name="Gulvik C.A."/>
            <person name="Batra D.G."/>
        </authorList>
    </citation>
    <scope>NUCLEOTIDE SEQUENCE [LARGE SCALE GENOMIC DNA]</scope>
    <source>
        <strain evidence="6 7">W9323</strain>
    </source>
</reference>
<dbReference type="Proteomes" id="UP000503088">
    <property type="component" value="Chromosome"/>
</dbReference>
<keyword evidence="2 6" id="KW-0808">Transferase</keyword>
<dbReference type="EMBL" id="CP048104">
    <property type="protein sequence ID" value="QKG85432.1"/>
    <property type="molecule type" value="Genomic_DNA"/>
</dbReference>
<keyword evidence="1 6" id="KW-0032">Aminotransferase</keyword>
<evidence type="ECO:0000256" key="1">
    <source>
        <dbReference type="ARBA" id="ARBA00022576"/>
    </source>
</evidence>
<dbReference type="GO" id="GO:0008483">
    <property type="term" value="F:transaminase activity"/>
    <property type="evidence" value="ECO:0007669"/>
    <property type="project" value="UniProtKB-KW"/>
</dbReference>
<dbReference type="Pfam" id="PF00155">
    <property type="entry name" value="Aminotran_1_2"/>
    <property type="match status" value="1"/>
</dbReference>
<dbReference type="KEGG" id="kpul:GXN76_13855"/>
<keyword evidence="3" id="KW-0663">Pyridoxal phosphate</keyword>
<accession>A0A7D4BGW8</accession>
<evidence type="ECO:0000259" key="5">
    <source>
        <dbReference type="Pfam" id="PF00155"/>
    </source>
</evidence>